<keyword evidence="2" id="KW-1185">Reference proteome</keyword>
<evidence type="ECO:0000313" key="1">
    <source>
        <dbReference type="EMBL" id="TWU23695.1"/>
    </source>
</evidence>
<dbReference type="Proteomes" id="UP000318437">
    <property type="component" value="Unassembled WGS sequence"/>
</dbReference>
<proteinExistence type="predicted"/>
<reference evidence="1 2" key="1">
    <citation type="submission" date="2019-02" db="EMBL/GenBank/DDBJ databases">
        <title>Deep-cultivation of Planctomycetes and their phenomic and genomic characterization uncovers novel biology.</title>
        <authorList>
            <person name="Wiegand S."/>
            <person name="Jogler M."/>
            <person name="Boedeker C."/>
            <person name="Pinto D."/>
            <person name="Vollmers J."/>
            <person name="Rivas-Marin E."/>
            <person name="Kohn T."/>
            <person name="Peeters S.H."/>
            <person name="Heuer A."/>
            <person name="Rast P."/>
            <person name="Oberbeckmann S."/>
            <person name="Bunk B."/>
            <person name="Jeske O."/>
            <person name="Meyerdierks A."/>
            <person name="Storesund J.E."/>
            <person name="Kallscheuer N."/>
            <person name="Luecker S."/>
            <person name="Lage O.M."/>
            <person name="Pohl T."/>
            <person name="Merkel B.J."/>
            <person name="Hornburger P."/>
            <person name="Mueller R.-W."/>
            <person name="Bruemmer F."/>
            <person name="Labrenz M."/>
            <person name="Spormann A.M."/>
            <person name="Op Den Camp H."/>
            <person name="Overmann J."/>
            <person name="Amann R."/>
            <person name="Jetten M.S.M."/>
            <person name="Mascher T."/>
            <person name="Medema M.H."/>
            <person name="Devos D.P."/>
            <person name="Kaster A.-K."/>
            <person name="Ovreas L."/>
            <person name="Rohde M."/>
            <person name="Galperin M.Y."/>
            <person name="Jogler C."/>
        </authorList>
    </citation>
    <scope>NUCLEOTIDE SEQUENCE [LARGE SCALE GENOMIC DNA]</scope>
    <source>
        <strain evidence="1 2">Pla144</strain>
    </source>
</reference>
<dbReference type="AlphaFoldDB" id="A0A5C6CI04"/>
<dbReference type="EMBL" id="SJPS01000006">
    <property type="protein sequence ID" value="TWU23695.1"/>
    <property type="molecule type" value="Genomic_DNA"/>
</dbReference>
<evidence type="ECO:0000313" key="2">
    <source>
        <dbReference type="Proteomes" id="UP000318437"/>
    </source>
</evidence>
<protein>
    <submittedName>
        <fullName evidence="1">Uncharacterized protein</fullName>
    </submittedName>
</protein>
<name>A0A5C6CI04_9BACT</name>
<comment type="caution">
    <text evidence="1">The sequence shown here is derived from an EMBL/GenBank/DDBJ whole genome shotgun (WGS) entry which is preliminary data.</text>
</comment>
<dbReference type="OrthoDB" id="123228at2"/>
<sequence length="68" mass="7853">MQRTLDEVRQEGLQALRERLGRADMVRFLQQFENGSGDYAQERHDWVDGHNLEDIERVTGQHGEANGS</sequence>
<gene>
    <name evidence="1" type="ORF">Pla144_38700</name>
</gene>
<organism evidence="1 2">
    <name type="scientific">Bythopirellula polymerisocia</name>
    <dbReference type="NCBI Taxonomy" id="2528003"/>
    <lineage>
        <taxon>Bacteria</taxon>
        <taxon>Pseudomonadati</taxon>
        <taxon>Planctomycetota</taxon>
        <taxon>Planctomycetia</taxon>
        <taxon>Pirellulales</taxon>
        <taxon>Lacipirellulaceae</taxon>
        <taxon>Bythopirellula</taxon>
    </lineage>
</organism>
<accession>A0A5C6CI04</accession>
<dbReference type="RefSeq" id="WP_146452181.1">
    <property type="nucleotide sequence ID" value="NZ_SJPS01000006.1"/>
</dbReference>